<accession>A0A0N9R300</accession>
<keyword evidence="1" id="KW-1133">Transmembrane helix</keyword>
<organism evidence="2 3">
    <name type="scientific">Chrysochromulina ericina virus CeV-01B</name>
    <dbReference type="NCBI Taxonomy" id="3070830"/>
    <lineage>
        <taxon>Viruses</taxon>
        <taxon>Varidnaviria</taxon>
        <taxon>Bamfordvirae</taxon>
        <taxon>Nucleocytoviricota</taxon>
        <taxon>Megaviricetes</taxon>
        <taxon>Imitervirales</taxon>
        <taxon>Mesomimiviridae</taxon>
        <taxon>Tethysvirus</taxon>
        <taxon>Tethysvirus raunefjordenense</taxon>
    </lineage>
</organism>
<keyword evidence="1" id="KW-0472">Membrane</keyword>
<sequence length="79" mass="9076">MITNYIDFKILFISLAIGLFFVYINQAASTIIYVYPTPDNIKNIQYKDHIGNCFDFTAKEVNCPDDKTKIHTIPVQEGK</sequence>
<dbReference type="OrthoDB" id="39556at10239"/>
<reference evidence="2 3" key="1">
    <citation type="journal article" date="2015" name="Genome Announc.">
        <title>The 474-Kilobase-Pair Complete Genome Sequence of CeV-01B, a Virus Infecting Haptolina (Chrysochromulina) ericina (Prymnesiophyceae).</title>
        <authorList>
            <person name="Gallot-Lavallee L."/>
            <person name="Pagarete A."/>
            <person name="Legendre M."/>
            <person name="Santini S."/>
            <person name="Sandaa R.A."/>
            <person name="Himmelbauer H."/>
            <person name="Ogata H."/>
            <person name="Bratbak G."/>
            <person name="Claverie J.M."/>
        </authorList>
    </citation>
    <scope>NUCLEOTIDE SEQUENCE [LARGE SCALE GENOMIC DNA]</scope>
    <source>
        <strain evidence="2">CeV-01B</strain>
    </source>
</reference>
<evidence type="ECO:0000313" key="2">
    <source>
        <dbReference type="EMBL" id="ALH23006.1"/>
    </source>
</evidence>
<proteinExistence type="predicted"/>
<evidence type="ECO:0000256" key="1">
    <source>
        <dbReference type="SAM" id="Phobius"/>
    </source>
</evidence>
<dbReference type="KEGG" id="vg:26048967"/>
<protein>
    <submittedName>
        <fullName evidence="2">Uncharacterized protein</fullName>
    </submittedName>
</protein>
<dbReference type="Proteomes" id="UP000203826">
    <property type="component" value="Segment"/>
</dbReference>
<keyword evidence="1" id="KW-0812">Transmembrane</keyword>
<feature type="transmembrane region" description="Helical" evidence="1">
    <location>
        <begin position="12"/>
        <end position="35"/>
    </location>
</feature>
<evidence type="ECO:0000313" key="3">
    <source>
        <dbReference type="Proteomes" id="UP000203826"/>
    </source>
</evidence>
<name>A0A0N9R300_9VIRU</name>
<dbReference type="EMBL" id="KT820662">
    <property type="protein sequence ID" value="ALH23006.1"/>
    <property type="molecule type" value="Genomic_DNA"/>
</dbReference>
<keyword evidence="3" id="KW-1185">Reference proteome</keyword>
<gene>
    <name evidence="2" type="ORF">ceV_100</name>
</gene>